<dbReference type="PROSITE" id="PS50119">
    <property type="entry name" value="ZF_BBOX"/>
    <property type="match status" value="2"/>
</dbReference>
<proteinExistence type="predicted"/>
<keyword evidence="2" id="KW-0479">Metal-binding</keyword>
<dbReference type="SUPFAM" id="SSF47370">
    <property type="entry name" value="Bromodomain"/>
    <property type="match status" value="1"/>
</dbReference>
<feature type="coiled-coil region" evidence="11">
    <location>
        <begin position="138"/>
        <end position="212"/>
    </location>
</feature>
<dbReference type="PROSITE" id="PS50014">
    <property type="entry name" value="BROMODOMAIN_2"/>
    <property type="match status" value="1"/>
</dbReference>
<dbReference type="EMBL" id="JAHHUM010001509">
    <property type="protein sequence ID" value="KAK5611005.1"/>
    <property type="molecule type" value="Genomic_DNA"/>
</dbReference>
<dbReference type="SUPFAM" id="SSF57903">
    <property type="entry name" value="FYVE/PHD zinc finger"/>
    <property type="match status" value="1"/>
</dbReference>
<dbReference type="FunFam" id="3.30.40.10:FF:000123">
    <property type="entry name" value="E3 ubiquitin-protein ligase TRIM33"/>
    <property type="match status" value="1"/>
</dbReference>
<dbReference type="GO" id="GO:0005634">
    <property type="term" value="C:nucleus"/>
    <property type="evidence" value="ECO:0007669"/>
    <property type="project" value="UniProtKB-SubCell"/>
</dbReference>
<feature type="domain" description="Bromo" evidence="13">
    <location>
        <begin position="1093"/>
        <end position="1165"/>
    </location>
</feature>
<feature type="compositionally biased region" description="Basic and acidic residues" evidence="12">
    <location>
        <begin position="435"/>
        <end position="447"/>
    </location>
</feature>
<keyword evidence="6 11" id="KW-0175">Coiled coil</keyword>
<dbReference type="InterPro" id="IPR013083">
    <property type="entry name" value="Znf_RING/FYVE/PHD"/>
</dbReference>
<evidence type="ECO:0000256" key="11">
    <source>
        <dbReference type="SAM" id="Coils"/>
    </source>
</evidence>
<dbReference type="PROSITE" id="PS01359">
    <property type="entry name" value="ZF_PHD_1"/>
    <property type="match status" value="1"/>
</dbReference>
<dbReference type="SMART" id="SM00502">
    <property type="entry name" value="BBC"/>
    <property type="match status" value="1"/>
</dbReference>
<dbReference type="InterPro" id="IPR003649">
    <property type="entry name" value="Bbox_C"/>
</dbReference>
<feature type="region of interest" description="Disordered" evidence="12">
    <location>
        <begin position="537"/>
        <end position="584"/>
    </location>
</feature>
<reference evidence="16 17" key="1">
    <citation type="submission" date="2021-06" db="EMBL/GenBank/DDBJ databases">
        <authorList>
            <person name="Palmer J.M."/>
        </authorList>
    </citation>
    <scope>NUCLEOTIDE SEQUENCE [LARGE SCALE GENOMIC DNA]</scope>
    <source>
        <strain evidence="16 17">MEX-2019</strain>
        <tissue evidence="16">Muscle</tissue>
    </source>
</reference>
<evidence type="ECO:0000259" key="14">
    <source>
        <dbReference type="PROSITE" id="PS50016"/>
    </source>
</evidence>
<evidence type="ECO:0000256" key="12">
    <source>
        <dbReference type="SAM" id="MobiDB-lite"/>
    </source>
</evidence>
<organism evidence="16 17">
    <name type="scientific">Crenichthys baileyi</name>
    <name type="common">White River springfish</name>
    <dbReference type="NCBI Taxonomy" id="28760"/>
    <lineage>
        <taxon>Eukaryota</taxon>
        <taxon>Metazoa</taxon>
        <taxon>Chordata</taxon>
        <taxon>Craniata</taxon>
        <taxon>Vertebrata</taxon>
        <taxon>Euteleostomi</taxon>
        <taxon>Actinopterygii</taxon>
        <taxon>Neopterygii</taxon>
        <taxon>Teleostei</taxon>
        <taxon>Neoteleostei</taxon>
        <taxon>Acanthomorphata</taxon>
        <taxon>Ovalentaria</taxon>
        <taxon>Atherinomorphae</taxon>
        <taxon>Cyprinodontiformes</taxon>
        <taxon>Goodeidae</taxon>
        <taxon>Crenichthys</taxon>
    </lineage>
</organism>
<keyword evidence="8" id="KW-0539">Nucleus</keyword>
<dbReference type="PANTHER" id="PTHR45915:SF7">
    <property type="entry name" value="TRIPARTITE MOTIF-CONTAINING PROTEIN 66"/>
    <property type="match status" value="1"/>
</dbReference>
<feature type="compositionally biased region" description="Polar residues" evidence="12">
    <location>
        <begin position="564"/>
        <end position="577"/>
    </location>
</feature>
<evidence type="ECO:0000259" key="13">
    <source>
        <dbReference type="PROSITE" id="PS50014"/>
    </source>
</evidence>
<dbReference type="PROSITE" id="PS50016">
    <property type="entry name" value="ZF_PHD_2"/>
    <property type="match status" value="1"/>
</dbReference>
<dbReference type="Gene3D" id="3.30.40.10">
    <property type="entry name" value="Zinc/RING finger domain, C3HC4 (zinc finger)"/>
    <property type="match status" value="1"/>
</dbReference>
<dbReference type="SMART" id="SM00249">
    <property type="entry name" value="PHD"/>
    <property type="match status" value="1"/>
</dbReference>
<evidence type="ECO:0000256" key="7">
    <source>
        <dbReference type="ARBA" id="ARBA00023117"/>
    </source>
</evidence>
<evidence type="ECO:0000256" key="10">
    <source>
        <dbReference type="PROSITE-ProRule" id="PRU00035"/>
    </source>
</evidence>
<gene>
    <name evidence="16" type="ORF">CRENBAI_023228</name>
</gene>
<dbReference type="InterPro" id="IPR037372">
    <property type="entry name" value="TRIM66_Bbox1_Znf"/>
</dbReference>
<evidence type="ECO:0000256" key="5">
    <source>
        <dbReference type="ARBA" id="ARBA00022833"/>
    </source>
</evidence>
<dbReference type="Pfam" id="PF00628">
    <property type="entry name" value="PHD"/>
    <property type="match status" value="1"/>
</dbReference>
<feature type="compositionally biased region" description="Acidic residues" evidence="12">
    <location>
        <begin position="946"/>
        <end position="958"/>
    </location>
</feature>
<dbReference type="Gene3D" id="3.30.160.60">
    <property type="entry name" value="Classic Zinc Finger"/>
    <property type="match status" value="1"/>
</dbReference>
<dbReference type="InterPro" id="IPR001487">
    <property type="entry name" value="Bromodomain"/>
</dbReference>
<dbReference type="Proteomes" id="UP001311232">
    <property type="component" value="Unassembled WGS sequence"/>
</dbReference>
<feature type="compositionally biased region" description="Low complexity" evidence="12">
    <location>
        <begin position="847"/>
        <end position="856"/>
    </location>
</feature>
<name>A0AAV9RQ42_9TELE</name>
<accession>A0AAV9RQ42</accession>
<dbReference type="SMART" id="SM00297">
    <property type="entry name" value="BROMO"/>
    <property type="match status" value="1"/>
</dbReference>
<dbReference type="AlphaFoldDB" id="A0AAV9RQ42"/>
<dbReference type="InterPro" id="IPR019786">
    <property type="entry name" value="Zinc_finger_PHD-type_CS"/>
</dbReference>
<feature type="domain" description="B box-type" evidence="15">
    <location>
        <begin position="1"/>
        <end position="36"/>
    </location>
</feature>
<dbReference type="Pfam" id="PF00643">
    <property type="entry name" value="zf-B_box"/>
    <property type="match status" value="1"/>
</dbReference>
<feature type="compositionally biased region" description="Polar residues" evidence="12">
    <location>
        <begin position="757"/>
        <end position="787"/>
    </location>
</feature>
<feature type="compositionally biased region" description="Acidic residues" evidence="12">
    <location>
        <begin position="903"/>
        <end position="918"/>
    </location>
</feature>
<dbReference type="Pfam" id="PF25287">
    <property type="entry name" value="zf-B_box_Trim66"/>
    <property type="match status" value="1"/>
</dbReference>
<dbReference type="GO" id="GO:0008270">
    <property type="term" value="F:zinc ion binding"/>
    <property type="evidence" value="ECO:0007669"/>
    <property type="project" value="UniProtKB-KW"/>
</dbReference>
<evidence type="ECO:0000256" key="9">
    <source>
        <dbReference type="PROSITE-ProRule" id="PRU00024"/>
    </source>
</evidence>
<evidence type="ECO:0000256" key="1">
    <source>
        <dbReference type="ARBA" id="ARBA00004123"/>
    </source>
</evidence>
<dbReference type="GO" id="GO:0000785">
    <property type="term" value="C:chromatin"/>
    <property type="evidence" value="ECO:0007669"/>
    <property type="project" value="TreeGrafter"/>
</dbReference>
<dbReference type="CDD" id="cd05502">
    <property type="entry name" value="Bromo_tif1_like"/>
    <property type="match status" value="1"/>
</dbReference>
<evidence type="ECO:0000313" key="16">
    <source>
        <dbReference type="EMBL" id="KAK5611005.1"/>
    </source>
</evidence>
<dbReference type="InterPro" id="IPR011011">
    <property type="entry name" value="Znf_FYVE_PHD"/>
</dbReference>
<feature type="region of interest" description="Disordered" evidence="12">
    <location>
        <begin position="835"/>
        <end position="979"/>
    </location>
</feature>
<keyword evidence="7 10" id="KW-0103">Bromodomain</keyword>
<evidence type="ECO:0000313" key="17">
    <source>
        <dbReference type="Proteomes" id="UP001311232"/>
    </source>
</evidence>
<feature type="region of interest" description="Disordered" evidence="12">
    <location>
        <begin position="435"/>
        <end position="461"/>
    </location>
</feature>
<keyword evidence="5" id="KW-0862">Zinc</keyword>
<dbReference type="InterPro" id="IPR000315">
    <property type="entry name" value="Znf_B-box"/>
</dbReference>
<dbReference type="InterPro" id="IPR019787">
    <property type="entry name" value="Znf_PHD-finger"/>
</dbReference>
<feature type="region of interest" description="Disordered" evidence="12">
    <location>
        <begin position="712"/>
        <end position="787"/>
    </location>
</feature>
<evidence type="ECO:0000256" key="3">
    <source>
        <dbReference type="ARBA" id="ARBA00022737"/>
    </source>
</evidence>
<evidence type="ECO:0000256" key="2">
    <source>
        <dbReference type="ARBA" id="ARBA00022723"/>
    </source>
</evidence>
<evidence type="ECO:0000259" key="15">
    <source>
        <dbReference type="PROSITE" id="PS50119"/>
    </source>
</evidence>
<keyword evidence="3" id="KW-0677">Repeat</keyword>
<evidence type="ECO:0008006" key="18">
    <source>
        <dbReference type="Google" id="ProtNLM"/>
    </source>
</evidence>
<dbReference type="SUPFAM" id="SSF57845">
    <property type="entry name" value="B-box zinc-binding domain"/>
    <property type="match status" value="1"/>
</dbReference>
<comment type="caution">
    <text evidence="16">The sequence shown here is derived from an EMBL/GenBank/DDBJ whole genome shotgun (WGS) entry which is preliminary data.</text>
</comment>
<dbReference type="InterPro" id="IPR036427">
    <property type="entry name" value="Bromodomain-like_sf"/>
</dbReference>
<dbReference type="Pfam" id="PF00439">
    <property type="entry name" value="Bromodomain"/>
    <property type="match status" value="1"/>
</dbReference>
<evidence type="ECO:0000256" key="6">
    <source>
        <dbReference type="ARBA" id="ARBA00023054"/>
    </source>
</evidence>
<protein>
    <recommendedName>
        <fullName evidence="18">Tripartite motif-containing protein 66</fullName>
    </recommendedName>
</protein>
<feature type="domain" description="PHD-type" evidence="14">
    <location>
        <begin position="1007"/>
        <end position="1054"/>
    </location>
</feature>
<comment type="subcellular location">
    <subcellularLocation>
        <location evidence="1">Nucleus</location>
    </subcellularLocation>
</comment>
<feature type="compositionally biased region" description="Polar residues" evidence="12">
    <location>
        <begin position="925"/>
        <end position="944"/>
    </location>
</feature>
<feature type="domain" description="B box-type" evidence="15">
    <location>
        <begin position="82"/>
        <end position="123"/>
    </location>
</feature>
<evidence type="ECO:0000256" key="4">
    <source>
        <dbReference type="ARBA" id="ARBA00022771"/>
    </source>
</evidence>
<keyword evidence="4 9" id="KW-0863">Zinc-finger</keyword>
<feature type="compositionally biased region" description="Acidic residues" evidence="12">
    <location>
        <begin position="879"/>
        <end position="889"/>
    </location>
</feature>
<sequence length="1237" mass="137664">MEKVCSECTEPTLAQSLCTLCNKWLCYQCTDMHQHQRASSQYADSFQQRQQQRASAAKCPDLHQRSSSSLPPTGQGPGSYPCSFLMCHAHRQEPLELFCESCDLLCCSSCHLSSHKNHRVVQTGKALQDQQWLFENLMMQVEERRSSVENSAKQIEDRLHGVKIAHRKAENQIKMAKMIMMNELNKRANLLIEQLEKISEEFQQRLEDQLQGAIEICGQLDHIQKFNTWATTHHCRGPVLFSRALISLQMQQLLEASLQTDSNPVKIKFNWDASYWTKQISSFGQLTVEGGNCTYPSGLPCSSILGPQPIACLTLPAMFHRGREPGCGYQACCEPQMCCLHSIPAQPELATLDTSQMDSTLYNSSCVQPAHLSVSLSQSQKLQRFWETESSLPCPPPTSPLPGPIQLSCSQGSALQEPQSLTYVSCHQLQREIAPDSHTHLSADRRSLGQRKGKLSTSPALQQELSHKVRDKDVMTEENWEERCRGAKTCTQTAEDESRELLDEELEADRRDQSPVQQHQLQLQTCLAADQQRTKPALTLRVHRDGKRSTSLELSARAYERASDVQSSRLSPSSVCTTRKRRSRSIPTELMAPSSSPYTERPAAGCMNSREAVAAKKYDIMDLKQRRASDGGLCIVNETVSTQTKGFSPLLPYKTEPDHPTAFVYEEIDFEAKEKHRLPRNFSSDGESLKDSGRSRVPVVCLERLKILVSQLPPNGRRQSNPLPASETDKSEGLPHHSTWHTVMQHGTAGGSDPRRTTCSLTERPTRSPSATYSDTCDFSNNNSRTLSSHTATVLPTDSTYVPESYSALDLDSDSDPRSSGLDVICYPTDPDPLLNLDGSLDSDPNAASSSEAASEFELVAGRESAGSGEIRQYGDSEPSLEYEAEPDTDAGAGSDNGQGLDADAESGDAETESDTQPEYDPSFQAETDSDATPGQPPDSQGSVESDLDLESEPEPTTDDPQPLRSDLEEEPQMSPGPMQLLIANPAAQRDTEGIQIEQDVDGMESEDFCAVCLIGGELLCCDRCPKVFHLSCHVPPLLSFPTGDWVCSICRDVLQPEVEYDCENERSSGANTAHGLSACDQRTCERLALLILSNILSAPFQEPVSPLARHYYQIIKRPMDLSVIRAKLSKGSPRHYSSPDQFVADVYLMFRNCAKFNYPDSEVAQAGRSLESFFTSKLKEVFPGRDFPMAEVDSDSDEYDEACRATDGSFLWPERREQCHRKRKRRQSLKSRRHHF</sequence>
<dbReference type="InterPro" id="IPR001965">
    <property type="entry name" value="Znf_PHD"/>
</dbReference>
<keyword evidence="17" id="KW-1185">Reference proteome</keyword>
<dbReference type="Gene3D" id="1.20.920.10">
    <property type="entry name" value="Bromodomain-like"/>
    <property type="match status" value="1"/>
</dbReference>
<dbReference type="PANTHER" id="PTHR45915">
    <property type="entry name" value="TRANSCRIPTION INTERMEDIARY FACTOR"/>
    <property type="match status" value="1"/>
</dbReference>
<evidence type="ECO:0000256" key="8">
    <source>
        <dbReference type="ARBA" id="ARBA00023242"/>
    </source>
</evidence>